<feature type="domain" description="TonB-dependent receptor-like beta-barrel" evidence="6">
    <location>
        <begin position="332"/>
        <end position="821"/>
    </location>
</feature>
<keyword evidence="1" id="KW-0406">Ion transport</keyword>
<name>A0ABX8TDC8_9CAUL</name>
<keyword evidence="3" id="KW-1134">Transmembrane beta strand</keyword>
<keyword evidence="3" id="KW-0812">Transmembrane</keyword>
<evidence type="ECO:0000256" key="5">
    <source>
        <dbReference type="SAM" id="SignalP"/>
    </source>
</evidence>
<dbReference type="Pfam" id="PF00593">
    <property type="entry name" value="TonB_dep_Rec_b-barrel"/>
    <property type="match status" value="1"/>
</dbReference>
<sequence>MRQIQHLKTTVSAVVIGAAAFGFAGVASAQQSVPSSVDDIIVTAQKREQSLQDVPIVVTTLSQELLTGAGVQDIKDLQILTPGMTVTSTQSEASTTVRIRGAGTVGDNPGLESSVGVVIDGVYRSRNAVGFGDLGELSRIEVLKGPQGTLFGKNTSAGVINIITERPSFTPSVEAELTAGNYGAIGGSVSATGPLTDKIAGRLFVAHRERDGFYEVNDGKGPNTRTDDGTQNYWTSRGQLLILPNDDVSIRLIADYSKRDEYCCAAVQTRVGPSQAFIAALTGAKGPGQTPPVAGFGVVPYSRLAYANRETPQQMEDMGLSAEATIDFPSINATLTSQTSWRDWSFQQGMDLDYTGADILHRDNDGSNGYGVRNLTQELRLAGTTDRFDWLVGLFATKEDIYRDDSYVYGSDYNAFVSLLLTASVPAAFGGPSPSRTGCFTNPQGFLVGTAGATAGQPLCALGLVPPSATAPTFGTGKAYQDHYSQSSQSVALFTNNTWRVTDAFELNLGLRYTYDSKRLLGVQQNLGANGSACLGALANQNPANRVPSPIPGTANVATPAAALGLLCLPWSNPLYNNRAISEKFDDTDLSGTFKASYRFNKSIMAYASYARGYKGAGYNMDRVQTGVTPDPSLLFKAETVDSYEAGLKTTLFNRTMLLNISYFDQKFENFQLNTFLGTAFVVESIPELRSKGVDADMVWFTPIEGLMFQGGVTYTDAKYGHFTAADMSSPGRFPQLSLLPGARASFAPEWSLTGALSFDRSLGGGLRGGFNLSAKYSTEYNTGSDLLPYKHQDAFTVVNGRVSIGAEDERWTVDVWAQNLFEEKYTQVGFAAPLQGTAFADVNTPQPNGTYYNQATDTATYNAYLGAPRTWGVTLRVKY</sequence>
<keyword evidence="5" id="KW-0732">Signal</keyword>
<dbReference type="GeneID" id="94375855"/>
<reference evidence="8 9" key="1">
    <citation type="submission" date="2021-07" db="EMBL/GenBank/DDBJ databases">
        <title>Isolation and characterization of bacteria from a gold mining with a capacity of golden bioaccumulation.</title>
        <authorList>
            <person name="Yang X.J."/>
        </authorList>
    </citation>
    <scope>NUCLEOTIDE SEQUENCE [LARGE SCALE GENOMIC DNA]</scope>
    <source>
        <strain evidence="8 9">Au29</strain>
    </source>
</reference>
<evidence type="ECO:0000256" key="4">
    <source>
        <dbReference type="RuleBase" id="RU003357"/>
    </source>
</evidence>
<evidence type="ECO:0000259" key="6">
    <source>
        <dbReference type="Pfam" id="PF00593"/>
    </source>
</evidence>
<gene>
    <name evidence="8" type="ORF">KWG56_11285</name>
</gene>
<dbReference type="EMBL" id="CP080034">
    <property type="protein sequence ID" value="QYC09196.1"/>
    <property type="molecule type" value="Genomic_DNA"/>
</dbReference>
<evidence type="ECO:0000256" key="1">
    <source>
        <dbReference type="ARBA" id="ARBA00023065"/>
    </source>
</evidence>
<keyword evidence="8" id="KW-0675">Receptor</keyword>
<dbReference type="RefSeq" id="WP_219354828.1">
    <property type="nucleotide sequence ID" value="NZ_CP080034.1"/>
</dbReference>
<dbReference type="Pfam" id="PF07715">
    <property type="entry name" value="Plug"/>
    <property type="match status" value="1"/>
</dbReference>
<proteinExistence type="inferred from homology"/>
<feature type="domain" description="TonB-dependent receptor plug" evidence="7">
    <location>
        <begin position="51"/>
        <end position="159"/>
    </location>
</feature>
<feature type="signal peptide" evidence="5">
    <location>
        <begin position="1"/>
        <end position="29"/>
    </location>
</feature>
<feature type="chain" id="PRO_5047192215" evidence="5">
    <location>
        <begin position="30"/>
        <end position="880"/>
    </location>
</feature>
<comment type="similarity">
    <text evidence="3 4">Belongs to the TonB-dependent receptor family.</text>
</comment>
<dbReference type="PANTHER" id="PTHR32552:SF81">
    <property type="entry name" value="TONB-DEPENDENT OUTER MEMBRANE RECEPTOR"/>
    <property type="match status" value="1"/>
</dbReference>
<dbReference type="Proteomes" id="UP000824334">
    <property type="component" value="Chromosome"/>
</dbReference>
<evidence type="ECO:0000259" key="7">
    <source>
        <dbReference type="Pfam" id="PF07715"/>
    </source>
</evidence>
<organism evidence="8 9">
    <name type="scientific">Brevundimonas nasdae</name>
    <dbReference type="NCBI Taxonomy" id="172043"/>
    <lineage>
        <taxon>Bacteria</taxon>
        <taxon>Pseudomonadati</taxon>
        <taxon>Pseudomonadota</taxon>
        <taxon>Alphaproteobacteria</taxon>
        <taxon>Caulobacterales</taxon>
        <taxon>Caulobacteraceae</taxon>
        <taxon>Brevundimonas</taxon>
    </lineage>
</organism>
<comment type="subcellular location">
    <subcellularLocation>
        <location evidence="3">Cell outer membrane</location>
        <topology evidence="3">Multi-pass membrane protein</topology>
    </subcellularLocation>
</comment>
<evidence type="ECO:0000256" key="3">
    <source>
        <dbReference type="PROSITE-ProRule" id="PRU01360"/>
    </source>
</evidence>
<dbReference type="PROSITE" id="PS52016">
    <property type="entry name" value="TONB_DEPENDENT_REC_3"/>
    <property type="match status" value="1"/>
</dbReference>
<keyword evidence="3" id="KW-0998">Cell outer membrane</keyword>
<dbReference type="InterPro" id="IPR039426">
    <property type="entry name" value="TonB-dep_rcpt-like"/>
</dbReference>
<accession>A0ABX8TDC8</accession>
<protein>
    <submittedName>
        <fullName evidence="8">TonB-dependent receptor</fullName>
    </submittedName>
</protein>
<keyword evidence="2 4" id="KW-0798">TonB box</keyword>
<evidence type="ECO:0000313" key="8">
    <source>
        <dbReference type="EMBL" id="QYC09196.1"/>
    </source>
</evidence>
<evidence type="ECO:0000313" key="9">
    <source>
        <dbReference type="Proteomes" id="UP000824334"/>
    </source>
</evidence>
<dbReference type="InterPro" id="IPR012910">
    <property type="entry name" value="Plug_dom"/>
</dbReference>
<keyword evidence="3 4" id="KW-0472">Membrane</keyword>
<dbReference type="InterPro" id="IPR000531">
    <property type="entry name" value="Beta-barrel_TonB"/>
</dbReference>
<dbReference type="PANTHER" id="PTHR32552">
    <property type="entry name" value="FERRICHROME IRON RECEPTOR-RELATED"/>
    <property type="match status" value="1"/>
</dbReference>
<keyword evidence="9" id="KW-1185">Reference proteome</keyword>
<keyword evidence="3" id="KW-0813">Transport</keyword>
<evidence type="ECO:0000256" key="2">
    <source>
        <dbReference type="ARBA" id="ARBA00023077"/>
    </source>
</evidence>